<dbReference type="GeneID" id="63458526"/>
<proteinExistence type="inferred from homology"/>
<dbReference type="GO" id="GO:0006631">
    <property type="term" value="P:fatty acid metabolic process"/>
    <property type="evidence" value="ECO:0007669"/>
    <property type="project" value="TreeGrafter"/>
</dbReference>
<dbReference type="PANTHER" id="PTHR43201:SF5">
    <property type="entry name" value="MEDIUM-CHAIN ACYL-COA LIGASE ACSF2, MITOCHONDRIAL"/>
    <property type="match status" value="1"/>
</dbReference>
<dbReference type="PANTHER" id="PTHR43201">
    <property type="entry name" value="ACYL-COA SYNTHETASE"/>
    <property type="match status" value="1"/>
</dbReference>
<dbReference type="GO" id="GO:0018861">
    <property type="term" value="F:4-chlorobenzoate-CoA ligase activity"/>
    <property type="evidence" value="ECO:0007669"/>
    <property type="project" value="UniProtKB-EC"/>
</dbReference>
<dbReference type="SUPFAM" id="SSF56801">
    <property type="entry name" value="Acetyl-CoA synthetase-like"/>
    <property type="match status" value="1"/>
</dbReference>
<feature type="domain" description="AMP-dependent synthetase/ligase" evidence="3">
    <location>
        <begin position="359"/>
        <end position="741"/>
    </location>
</feature>
<dbReference type="Gene3D" id="3.40.50.1820">
    <property type="entry name" value="alpha/beta hydrolase"/>
    <property type="match status" value="1"/>
</dbReference>
<dbReference type="Pfam" id="PF00501">
    <property type="entry name" value="AMP-binding"/>
    <property type="match status" value="1"/>
</dbReference>
<dbReference type="SUPFAM" id="SSF53474">
    <property type="entry name" value="alpha/beta-Hydrolases"/>
    <property type="match status" value="1"/>
</dbReference>
<dbReference type="EC" id="6.2.1.33" evidence="5"/>
<evidence type="ECO:0000313" key="6">
    <source>
        <dbReference type="Proteomes" id="UP000242637"/>
    </source>
</evidence>
<keyword evidence="6" id="KW-1185">Reference proteome</keyword>
<dbReference type="Pfam" id="PF00561">
    <property type="entry name" value="Abhydrolase_1"/>
    <property type="match status" value="1"/>
</dbReference>
<gene>
    <name evidence="5" type="primary">fcbA2</name>
    <name evidence="5" type="ORF">SAMEA4475696_00223</name>
</gene>
<keyword evidence="2 5" id="KW-0436">Ligase</keyword>
<reference evidence="5 6" key="1">
    <citation type="submission" date="2017-06" db="EMBL/GenBank/DDBJ databases">
        <authorList>
            <consortium name="Pathogen Informatics"/>
        </authorList>
    </citation>
    <scope>NUCLEOTIDE SEQUENCE [LARGE SCALE GENOMIC DNA]</scope>
    <source>
        <strain evidence="5 6">NCTC13039</strain>
    </source>
</reference>
<dbReference type="InterPro" id="IPR042099">
    <property type="entry name" value="ANL_N_sf"/>
</dbReference>
<dbReference type="Gene3D" id="3.40.50.12780">
    <property type="entry name" value="N-terminal domain of ligase-like"/>
    <property type="match status" value="1"/>
</dbReference>
<comment type="similarity">
    <text evidence="1">Belongs to the ATP-dependent AMP-binding enzyme family.</text>
</comment>
<dbReference type="RefSeq" id="WP_231935411.1">
    <property type="nucleotide sequence ID" value="NZ_JAAFNP010000001.1"/>
</dbReference>
<feature type="domain" description="AB hydrolase-1" evidence="4">
    <location>
        <begin position="57"/>
        <end position="306"/>
    </location>
</feature>
<evidence type="ECO:0000256" key="1">
    <source>
        <dbReference type="ARBA" id="ARBA00006432"/>
    </source>
</evidence>
<dbReference type="EMBL" id="LT906453">
    <property type="protein sequence ID" value="SNV17513.1"/>
    <property type="molecule type" value="Genomic_DNA"/>
</dbReference>
<evidence type="ECO:0000313" key="5">
    <source>
        <dbReference type="EMBL" id="SNV17513.1"/>
    </source>
</evidence>
<dbReference type="Proteomes" id="UP000242637">
    <property type="component" value="Chromosome 1"/>
</dbReference>
<evidence type="ECO:0000259" key="3">
    <source>
        <dbReference type="Pfam" id="PF00501"/>
    </source>
</evidence>
<accession>A0A239V7R9</accession>
<dbReference type="STRING" id="1121387.GCA_000429885_01491"/>
<dbReference type="KEGG" id="dco:SAMEA4475696_0223"/>
<evidence type="ECO:0000259" key="4">
    <source>
        <dbReference type="Pfam" id="PF00561"/>
    </source>
</evidence>
<organism evidence="5 6">
    <name type="scientific">Dermatophilus congolensis</name>
    <dbReference type="NCBI Taxonomy" id="1863"/>
    <lineage>
        <taxon>Bacteria</taxon>
        <taxon>Bacillati</taxon>
        <taxon>Actinomycetota</taxon>
        <taxon>Actinomycetes</taxon>
        <taxon>Micrococcales</taxon>
        <taxon>Dermatophilaceae</taxon>
        <taxon>Dermatophilus</taxon>
    </lineage>
</organism>
<dbReference type="InterPro" id="IPR029058">
    <property type="entry name" value="AB_hydrolase_fold"/>
</dbReference>
<protein>
    <submittedName>
        <fullName evidence="5">4-chlorobenzoate--CoA ligase</fullName>
        <ecNumber evidence="5">6.2.1.33</ecNumber>
    </submittedName>
</protein>
<sequence length="898" mass="94960">MTPVEIRSQLTGLPGIDPAWSRTVTAVDADGIDRTWHILDTHAPNGSDKETEPTHGTLLCVHGNPTWSYLWRHILAAPAPGWRVIAVDQLGMGFSENPRGSMAQPRTLAQRIKDLAGLTQALNLTGRVVAAGHDWGGMVATGWALEHRELLAGLVLANTTVHHDFDAGLPTALKFSLTPRTLRAATVDTPAFVRGTTAVSSPRPSRDVQNAYALPYRTRSDRSFVGQFVADIPTTSGHPTRATMRNLADGLSALGSETAPVPVLLLRGPKDSVFSEAHLRDLQARLPHADVHRYEGASHLVLEDAPRITEDIARWIETRVDQHGACINSDPAAHAGRPPQAPFAVGTPAQPWSGLTDLAHRDPEALCVAEVATGRRITFGQIDTDIEHVALGLRDAGLRPGDRVALLVEPGIDLTVAAYAAWRAGGVIVVADAGLGLSGMGRALRGAGVHHVIAMSKAMPALPALRVPGTRFLVGDLPRLARKALGVRASFDDLRARGRALAAGGHTLPASRKPEDDAAVLFTSGATGPSKGVVYTLDQIRAQVGGFGHIYRLTPGDRLVAAFAPFALYGPALGVAGVVPDMKVTAPATLTAAALADAVTAARGTTVFASPAALRNVLATSEQLQPSQRRALAGVKIVMSAGAPVPLTLLRRLSDTVFPHAEMHTPYGMTECLPVSDITLDELEQVYAPERMQDGVCVGRAIESVQIMVAPLPAVPDGPDGDLTAEAGVVGEICVRAPHMKDRYDQLWGVDDASKSPRGWHRTGDVGHLDGDGRLWVEGRRVHVIHTAEGPLTPVGLEQRVESLNGVANAAVVGVGPRGLQQLVVVLTPDERGLARAAGGVLADQALHTAVRAAADRPVAAVLVRDSMPVDIRHQSKIDRTALACWAEDVLAGNGGRR</sequence>
<dbReference type="AlphaFoldDB" id="A0A239V7R9"/>
<name>A0A239V7R9_9MICO</name>
<dbReference type="InterPro" id="IPR000073">
    <property type="entry name" value="AB_hydrolase_1"/>
</dbReference>
<evidence type="ECO:0000256" key="2">
    <source>
        <dbReference type="ARBA" id="ARBA00022598"/>
    </source>
</evidence>
<dbReference type="GO" id="GO:0031956">
    <property type="term" value="F:medium-chain fatty acid-CoA ligase activity"/>
    <property type="evidence" value="ECO:0007669"/>
    <property type="project" value="TreeGrafter"/>
</dbReference>
<dbReference type="InterPro" id="IPR000873">
    <property type="entry name" value="AMP-dep_synth/lig_dom"/>
</dbReference>